<dbReference type="EMBL" id="JABBWG010000064">
    <property type="protein sequence ID" value="KAG1803973.1"/>
    <property type="molecule type" value="Genomic_DNA"/>
</dbReference>
<proteinExistence type="predicted"/>
<evidence type="ECO:0000313" key="3">
    <source>
        <dbReference type="EMBL" id="KAG1803973.1"/>
    </source>
</evidence>
<accession>A0A9P7DV77</accession>
<feature type="compositionally biased region" description="Polar residues" evidence="1">
    <location>
        <begin position="342"/>
        <end position="354"/>
    </location>
</feature>
<evidence type="ECO:0000313" key="4">
    <source>
        <dbReference type="Proteomes" id="UP000807769"/>
    </source>
</evidence>
<keyword evidence="4" id="KW-1185">Reference proteome</keyword>
<reference evidence="3" key="1">
    <citation type="journal article" date="2020" name="New Phytol.">
        <title>Comparative genomics reveals dynamic genome evolution in host specialist ectomycorrhizal fungi.</title>
        <authorList>
            <person name="Lofgren L.A."/>
            <person name="Nguyen N.H."/>
            <person name="Vilgalys R."/>
            <person name="Ruytinx J."/>
            <person name="Liao H.L."/>
            <person name="Branco S."/>
            <person name="Kuo A."/>
            <person name="LaButti K."/>
            <person name="Lipzen A."/>
            <person name="Andreopoulos W."/>
            <person name="Pangilinan J."/>
            <person name="Riley R."/>
            <person name="Hundley H."/>
            <person name="Na H."/>
            <person name="Barry K."/>
            <person name="Grigoriev I.V."/>
            <person name="Stajich J.E."/>
            <person name="Kennedy P.G."/>
        </authorList>
    </citation>
    <scope>NUCLEOTIDE SEQUENCE</scope>
    <source>
        <strain evidence="3">MN1</strain>
    </source>
</reference>
<dbReference type="Proteomes" id="UP000807769">
    <property type="component" value="Unassembled WGS sequence"/>
</dbReference>
<name>A0A9P7DV77_9AGAM</name>
<keyword evidence="2" id="KW-0812">Transmembrane</keyword>
<dbReference type="GeneID" id="64627636"/>
<feature type="transmembrane region" description="Helical" evidence="2">
    <location>
        <begin position="21"/>
        <end position="38"/>
    </location>
</feature>
<gene>
    <name evidence="3" type="ORF">BJ212DRAFT_1304488</name>
</gene>
<feature type="transmembrane region" description="Helical" evidence="2">
    <location>
        <begin position="50"/>
        <end position="68"/>
    </location>
</feature>
<feature type="region of interest" description="Disordered" evidence="1">
    <location>
        <begin position="341"/>
        <end position="372"/>
    </location>
</feature>
<sequence length="382" mass="42519">MSTSSFNPDAALFAPRQRKSIYWYYLRSASAVYSYFGSLRSRATLFYKNASILALRSSMIALVILVFLDMGSPWIADIDCVWTGQLVASNGRCSSVIHEDSKVFFSVRAARGERVGRESEELRVGDLQATVLNRASINRVGAQLERVHQQKGVLVPPSHVNADSDAPRVAETHCNLIHHTKPGNAIQKLNVGGSNKSNQRNPRSVKRVIKNKSDFLAIVRTCETIMEVFQRATKDATGADLQRSSGMHCLSLTLNRMISGAASKMVQRFWQGLFSVTTDRNQIVGWEKDLDRVIAPFNMSFEAITRIAISVGKFILGLNATNVNVLEMFNVVHGAFKESLKQPPTMSNTESGSVEMQLPEPPEDWKPPSESRARQIFAFSNY</sequence>
<dbReference type="OrthoDB" id="2683808at2759"/>
<dbReference type="AlphaFoldDB" id="A0A9P7DV77"/>
<dbReference type="RefSeq" id="XP_041186671.1">
    <property type="nucleotide sequence ID" value="XM_041333619.1"/>
</dbReference>
<keyword evidence="2" id="KW-0472">Membrane</keyword>
<keyword evidence="2" id="KW-1133">Transmembrane helix</keyword>
<organism evidence="3 4">
    <name type="scientific">Suillus subaureus</name>
    <dbReference type="NCBI Taxonomy" id="48587"/>
    <lineage>
        <taxon>Eukaryota</taxon>
        <taxon>Fungi</taxon>
        <taxon>Dikarya</taxon>
        <taxon>Basidiomycota</taxon>
        <taxon>Agaricomycotina</taxon>
        <taxon>Agaricomycetes</taxon>
        <taxon>Agaricomycetidae</taxon>
        <taxon>Boletales</taxon>
        <taxon>Suillineae</taxon>
        <taxon>Suillaceae</taxon>
        <taxon>Suillus</taxon>
    </lineage>
</organism>
<feature type="compositionally biased region" description="Basic and acidic residues" evidence="1">
    <location>
        <begin position="363"/>
        <end position="372"/>
    </location>
</feature>
<evidence type="ECO:0000256" key="2">
    <source>
        <dbReference type="SAM" id="Phobius"/>
    </source>
</evidence>
<comment type="caution">
    <text evidence="3">The sequence shown here is derived from an EMBL/GenBank/DDBJ whole genome shotgun (WGS) entry which is preliminary data.</text>
</comment>
<protein>
    <submittedName>
        <fullName evidence="3">Uncharacterized protein</fullName>
    </submittedName>
</protein>
<evidence type="ECO:0000256" key="1">
    <source>
        <dbReference type="SAM" id="MobiDB-lite"/>
    </source>
</evidence>